<keyword evidence="2" id="KW-1185">Reference proteome</keyword>
<dbReference type="EMBL" id="JANAVB010003598">
    <property type="protein sequence ID" value="KAJ6849448.1"/>
    <property type="molecule type" value="Genomic_DNA"/>
</dbReference>
<organism evidence="1 2">
    <name type="scientific">Iris pallida</name>
    <name type="common">Sweet iris</name>
    <dbReference type="NCBI Taxonomy" id="29817"/>
    <lineage>
        <taxon>Eukaryota</taxon>
        <taxon>Viridiplantae</taxon>
        <taxon>Streptophyta</taxon>
        <taxon>Embryophyta</taxon>
        <taxon>Tracheophyta</taxon>
        <taxon>Spermatophyta</taxon>
        <taxon>Magnoliopsida</taxon>
        <taxon>Liliopsida</taxon>
        <taxon>Asparagales</taxon>
        <taxon>Iridaceae</taxon>
        <taxon>Iridoideae</taxon>
        <taxon>Irideae</taxon>
        <taxon>Iris</taxon>
    </lineage>
</organism>
<accession>A0AAX6I8U2</accession>
<reference evidence="1" key="2">
    <citation type="submission" date="2023-04" db="EMBL/GenBank/DDBJ databases">
        <authorList>
            <person name="Bruccoleri R.E."/>
            <person name="Oakeley E.J."/>
            <person name="Faust A.-M."/>
            <person name="Dessus-Babus S."/>
            <person name="Altorfer M."/>
            <person name="Burckhardt D."/>
            <person name="Oertli M."/>
            <person name="Naumann U."/>
            <person name="Petersen F."/>
            <person name="Wong J."/>
        </authorList>
    </citation>
    <scope>NUCLEOTIDE SEQUENCE</scope>
    <source>
        <strain evidence="1">GSM-AAB239-AS_SAM_17_03QT</strain>
        <tissue evidence="1">Leaf</tissue>
    </source>
</reference>
<name>A0AAX6I8U2_IRIPA</name>
<dbReference type="Proteomes" id="UP001140949">
    <property type="component" value="Unassembled WGS sequence"/>
</dbReference>
<dbReference type="AlphaFoldDB" id="A0AAX6I8U2"/>
<reference evidence="1" key="1">
    <citation type="journal article" date="2023" name="GigaByte">
        <title>Genome assembly of the bearded iris, Iris pallida Lam.</title>
        <authorList>
            <person name="Bruccoleri R.E."/>
            <person name="Oakeley E.J."/>
            <person name="Faust A.M.E."/>
            <person name="Altorfer M."/>
            <person name="Dessus-Babus S."/>
            <person name="Burckhardt D."/>
            <person name="Oertli M."/>
            <person name="Naumann U."/>
            <person name="Petersen F."/>
            <person name="Wong J."/>
        </authorList>
    </citation>
    <scope>NUCLEOTIDE SEQUENCE</scope>
    <source>
        <strain evidence="1">GSM-AAB239-AS_SAM_17_03QT</strain>
    </source>
</reference>
<evidence type="ECO:0000313" key="1">
    <source>
        <dbReference type="EMBL" id="KAJ6849448.1"/>
    </source>
</evidence>
<protein>
    <submittedName>
        <fullName evidence="1">Uncharacterized protein</fullName>
    </submittedName>
</protein>
<sequence length="60" mass="6587">MFLQILKLSHHHSIPPPAPSPDTTTTLSLAIATLPSRAIPEPVKTISVISCHHQTHQHNH</sequence>
<evidence type="ECO:0000313" key="2">
    <source>
        <dbReference type="Proteomes" id="UP001140949"/>
    </source>
</evidence>
<comment type="caution">
    <text evidence="1">The sequence shown here is derived from an EMBL/GenBank/DDBJ whole genome shotgun (WGS) entry which is preliminary data.</text>
</comment>
<proteinExistence type="predicted"/>
<gene>
    <name evidence="1" type="ORF">M6B38_270680</name>
</gene>